<dbReference type="OrthoDB" id="288504at2"/>
<dbReference type="InterPro" id="IPR049625">
    <property type="entry name" value="Glyco_transf_61_cat"/>
</dbReference>
<dbReference type="EMBL" id="QHHQ01000004">
    <property type="protein sequence ID" value="RAI00038.1"/>
    <property type="molecule type" value="Genomic_DNA"/>
</dbReference>
<evidence type="ECO:0000313" key="5">
    <source>
        <dbReference type="EMBL" id="RAI00038.1"/>
    </source>
</evidence>
<dbReference type="Proteomes" id="UP000249590">
    <property type="component" value="Unassembled WGS sequence"/>
</dbReference>
<dbReference type="GO" id="GO:0016757">
    <property type="term" value="F:glycosyltransferase activity"/>
    <property type="evidence" value="ECO:0007669"/>
    <property type="project" value="UniProtKB-KW"/>
</dbReference>
<dbReference type="Pfam" id="PF04577">
    <property type="entry name" value="Glyco_transf_61"/>
    <property type="match status" value="1"/>
</dbReference>
<comment type="caution">
    <text evidence="5">The sequence shown here is derived from an EMBL/GenBank/DDBJ whole genome shotgun (WGS) entry which is preliminary data.</text>
</comment>
<evidence type="ECO:0000259" key="4">
    <source>
        <dbReference type="Pfam" id="PF04577"/>
    </source>
</evidence>
<keyword evidence="2" id="KW-0808">Transferase</keyword>
<accession>A0A8B2NPW6</accession>
<keyword evidence="3" id="KW-0325">Glycoprotein</keyword>
<dbReference type="RefSeq" id="WP_111348581.1">
    <property type="nucleotide sequence ID" value="NZ_QHHQ01000004.1"/>
</dbReference>
<evidence type="ECO:0000256" key="1">
    <source>
        <dbReference type="ARBA" id="ARBA00022676"/>
    </source>
</evidence>
<dbReference type="PANTHER" id="PTHR20961">
    <property type="entry name" value="GLYCOSYLTRANSFERASE"/>
    <property type="match status" value="1"/>
</dbReference>
<gene>
    <name evidence="5" type="ORF">DLJ53_20135</name>
</gene>
<feature type="domain" description="Glycosyltransferase 61 catalytic" evidence="4">
    <location>
        <begin position="186"/>
        <end position="361"/>
    </location>
</feature>
<evidence type="ECO:0000313" key="6">
    <source>
        <dbReference type="Proteomes" id="UP000249590"/>
    </source>
</evidence>
<reference evidence="5 6" key="1">
    <citation type="submission" date="2018-05" db="EMBL/GenBank/DDBJ databases">
        <title>Acuticoccus sediminis sp. nov., isolated from deep-sea sediment of Indian Ocean.</title>
        <authorList>
            <person name="Liu X."/>
            <person name="Lai Q."/>
            <person name="Du Y."/>
            <person name="Sun F."/>
            <person name="Zhang X."/>
            <person name="Wang S."/>
            <person name="Shao Z."/>
        </authorList>
    </citation>
    <scope>NUCLEOTIDE SEQUENCE [LARGE SCALE GENOMIC DNA]</scope>
    <source>
        <strain evidence="5 6">PTG4-2</strain>
    </source>
</reference>
<keyword evidence="1" id="KW-0328">Glycosyltransferase</keyword>
<dbReference type="InterPro" id="IPR007657">
    <property type="entry name" value="Glycosyltransferase_61"/>
</dbReference>
<evidence type="ECO:0000256" key="2">
    <source>
        <dbReference type="ARBA" id="ARBA00022679"/>
    </source>
</evidence>
<keyword evidence="6" id="KW-1185">Reference proteome</keyword>
<proteinExistence type="predicted"/>
<evidence type="ECO:0000256" key="3">
    <source>
        <dbReference type="ARBA" id="ARBA00023180"/>
    </source>
</evidence>
<protein>
    <recommendedName>
        <fullName evidence="4">Glycosyltransferase 61 catalytic domain-containing protein</fullName>
    </recommendedName>
</protein>
<dbReference type="AlphaFoldDB" id="A0A8B2NPW6"/>
<name>A0A8B2NPW6_9HYPH</name>
<sequence>MRDPAKPSTAPAFWRRVMRLGRPSYPRDKAFGDLVYRSREQLLAAHGLPPEDRTLLAEALAANEASGAVPAIRGIRVAPLAVSETTVLPERPNPLESTLPWALFRGTKLNRGGLRMPMQKALTVLEYRDVCLATTGNRFTIFRGDTVDPASSAVLERQERLAANAEPLAFAAFCDDFFPGAANPAHFVGDRLTRAYVFTQRLGVAPEGCLFGGATALYPAYALDRVCPGANVARSDRVYRVARLLVLSSTAEMGGHPFYYLDPEAMDFILTRLLADLPAAGERSRAGRRLYLARTDAGARVLLNERPLIEALGREGFEAVEMGALAPAEQLALARDAEVVVAPHGAALTNLVAARPGTCVVELFNPNRGTTVYMAIAHALGLGYTPHFGTPVAGDRRRDAWTVDIDGVLGAVRSAADRIGA</sequence>
<organism evidence="5 6">
    <name type="scientific">Acuticoccus sediminis</name>
    <dbReference type="NCBI Taxonomy" id="2184697"/>
    <lineage>
        <taxon>Bacteria</taxon>
        <taxon>Pseudomonadati</taxon>
        <taxon>Pseudomonadota</taxon>
        <taxon>Alphaproteobacteria</taxon>
        <taxon>Hyphomicrobiales</taxon>
        <taxon>Amorphaceae</taxon>
        <taxon>Acuticoccus</taxon>
    </lineage>
</organism>